<protein>
    <submittedName>
        <fullName evidence="2">Uncharacterized protein</fullName>
    </submittedName>
</protein>
<feature type="compositionally biased region" description="Polar residues" evidence="1">
    <location>
        <begin position="78"/>
        <end position="89"/>
    </location>
</feature>
<evidence type="ECO:0000256" key="1">
    <source>
        <dbReference type="SAM" id="MobiDB-lite"/>
    </source>
</evidence>
<organism evidence="2 3">
    <name type="scientific">Leptolyngbya foveolarum</name>
    <dbReference type="NCBI Taxonomy" id="47253"/>
    <lineage>
        <taxon>Bacteria</taxon>
        <taxon>Bacillati</taxon>
        <taxon>Cyanobacteriota</taxon>
        <taxon>Cyanophyceae</taxon>
        <taxon>Leptolyngbyales</taxon>
        <taxon>Leptolyngbyaceae</taxon>
        <taxon>Leptolyngbya group</taxon>
        <taxon>Leptolyngbya</taxon>
    </lineage>
</organism>
<accession>A0A2W4TZ52</accession>
<proteinExistence type="predicted"/>
<dbReference type="Proteomes" id="UP000249354">
    <property type="component" value="Unassembled WGS sequence"/>
</dbReference>
<name>A0A2W4TZ52_9CYAN</name>
<feature type="compositionally biased region" description="Low complexity" evidence="1">
    <location>
        <begin position="60"/>
        <end position="76"/>
    </location>
</feature>
<feature type="region of interest" description="Disordered" evidence="1">
    <location>
        <begin position="60"/>
        <end position="113"/>
    </location>
</feature>
<dbReference type="AlphaFoldDB" id="A0A2W4TZ52"/>
<evidence type="ECO:0000313" key="2">
    <source>
        <dbReference type="EMBL" id="PZO14063.1"/>
    </source>
</evidence>
<reference evidence="3" key="1">
    <citation type="submission" date="2018-04" db="EMBL/GenBank/DDBJ databases">
        <authorList>
            <person name="Cornet L."/>
        </authorList>
    </citation>
    <scope>NUCLEOTIDE SEQUENCE [LARGE SCALE GENOMIC DNA]</scope>
</reference>
<sequence length="146" mass="16069">MSHHTLFEIAFADEYRLGVGSIALLALRRFCRRLLKQVGQVSVGLLSLFLIVSIATHSAAPPEATPTETTSMSMPHRLSNQPVNPSSDPAFSPNRRLSDQPSTALPAKGKPFQVLRPKMTYHRLTTSRFSIPLNNSQAVADRSESE</sequence>
<reference evidence="2 3" key="2">
    <citation type="submission" date="2018-06" db="EMBL/GenBank/DDBJ databases">
        <title>Metagenomic assembly of (sub)arctic Cyanobacteria and their associated microbiome from non-axenic cultures.</title>
        <authorList>
            <person name="Baurain D."/>
        </authorList>
    </citation>
    <scope>NUCLEOTIDE SEQUENCE [LARGE SCALE GENOMIC DNA]</scope>
    <source>
        <strain evidence="2">ULC129bin1</strain>
    </source>
</reference>
<dbReference type="EMBL" id="QBMC01000114">
    <property type="protein sequence ID" value="PZO14063.1"/>
    <property type="molecule type" value="Genomic_DNA"/>
</dbReference>
<comment type="caution">
    <text evidence="2">The sequence shown here is derived from an EMBL/GenBank/DDBJ whole genome shotgun (WGS) entry which is preliminary data.</text>
</comment>
<gene>
    <name evidence="2" type="ORF">DCF25_15345</name>
</gene>
<evidence type="ECO:0000313" key="3">
    <source>
        <dbReference type="Proteomes" id="UP000249354"/>
    </source>
</evidence>